<evidence type="ECO:0000256" key="5">
    <source>
        <dbReference type="RuleBase" id="RU361279"/>
    </source>
</evidence>
<keyword evidence="6" id="KW-0436">Ligase</keyword>
<feature type="binding site" evidence="4">
    <location>
        <position position="53"/>
    </location>
    <ligand>
        <name>substrate</name>
    </ligand>
</feature>
<dbReference type="PIRSF" id="PIRSF006806">
    <property type="entry name" value="FTHF_cligase"/>
    <property type="match status" value="1"/>
</dbReference>
<comment type="catalytic activity">
    <reaction evidence="5">
        <text>(6S)-5-formyl-5,6,7,8-tetrahydrofolate + ATP = (6R)-5,10-methenyltetrahydrofolate + ADP + phosphate</text>
        <dbReference type="Rhea" id="RHEA:10488"/>
        <dbReference type="ChEBI" id="CHEBI:30616"/>
        <dbReference type="ChEBI" id="CHEBI:43474"/>
        <dbReference type="ChEBI" id="CHEBI:57455"/>
        <dbReference type="ChEBI" id="CHEBI:57457"/>
        <dbReference type="ChEBI" id="CHEBI:456216"/>
        <dbReference type="EC" id="6.3.3.2"/>
    </reaction>
</comment>
<proteinExistence type="inferred from homology"/>
<evidence type="ECO:0000313" key="6">
    <source>
        <dbReference type="EMBL" id="KRQ88118.1"/>
    </source>
</evidence>
<dbReference type="NCBIfam" id="TIGR02727">
    <property type="entry name" value="MTHFS_bact"/>
    <property type="match status" value="1"/>
</dbReference>
<dbReference type="RefSeq" id="WP_057976353.1">
    <property type="nucleotide sequence ID" value="NZ_LKHP01000001.1"/>
</dbReference>
<name>A0A0R3JX44_CALMK</name>
<dbReference type="InterPro" id="IPR037171">
    <property type="entry name" value="NagB/RpiA_transferase-like"/>
</dbReference>
<evidence type="ECO:0000256" key="3">
    <source>
        <dbReference type="ARBA" id="ARBA00022840"/>
    </source>
</evidence>
<feature type="binding site" evidence="4">
    <location>
        <begin position="2"/>
        <end position="6"/>
    </location>
    <ligand>
        <name>ATP</name>
        <dbReference type="ChEBI" id="CHEBI:30616"/>
    </ligand>
</feature>
<dbReference type="PANTHER" id="PTHR23407:SF1">
    <property type="entry name" value="5-FORMYLTETRAHYDROFOLATE CYCLO-LIGASE"/>
    <property type="match status" value="1"/>
</dbReference>
<keyword evidence="3 4" id="KW-0067">ATP-binding</keyword>
<gene>
    <name evidence="6" type="ORF">ABG79_00286</name>
</gene>
<dbReference type="Pfam" id="PF01812">
    <property type="entry name" value="5-FTHF_cyc-lig"/>
    <property type="match status" value="1"/>
</dbReference>
<comment type="cofactor">
    <cofactor evidence="5">
        <name>Mg(2+)</name>
        <dbReference type="ChEBI" id="CHEBI:18420"/>
    </cofactor>
</comment>
<evidence type="ECO:0000256" key="2">
    <source>
        <dbReference type="ARBA" id="ARBA00022741"/>
    </source>
</evidence>
<dbReference type="STRING" id="908809.ABG79_00286"/>
<reference evidence="6 7" key="1">
    <citation type="submission" date="2015-09" db="EMBL/GenBank/DDBJ databases">
        <title>Draft genome sequence of a Caloramator mitchellensis, a moderate thermophile from the Great Artesian Basin of Australia.</title>
        <authorList>
            <person name="Patel B.K."/>
        </authorList>
    </citation>
    <scope>NUCLEOTIDE SEQUENCE [LARGE SCALE GENOMIC DNA]</scope>
    <source>
        <strain evidence="6 7">VF08</strain>
    </source>
</reference>
<dbReference type="Gene3D" id="3.40.50.10420">
    <property type="entry name" value="NagB/RpiA/CoA transferase-like"/>
    <property type="match status" value="1"/>
</dbReference>
<dbReference type="EC" id="6.3.3.2" evidence="5"/>
<dbReference type="AlphaFoldDB" id="A0A0R3JX44"/>
<dbReference type="PANTHER" id="PTHR23407">
    <property type="entry name" value="ATPASE INHIBITOR/5-FORMYLTETRAHYDROFOLATE CYCLO-LIGASE"/>
    <property type="match status" value="1"/>
</dbReference>
<dbReference type="InterPro" id="IPR002698">
    <property type="entry name" value="FTHF_cligase"/>
</dbReference>
<keyword evidence="5" id="KW-0479">Metal-binding</keyword>
<evidence type="ECO:0000256" key="4">
    <source>
        <dbReference type="PIRSR" id="PIRSR006806-1"/>
    </source>
</evidence>
<keyword evidence="5" id="KW-0460">Magnesium</keyword>
<accession>A0A0R3JX44</accession>
<dbReference type="GO" id="GO:0030272">
    <property type="term" value="F:5-formyltetrahydrofolate cyclo-ligase activity"/>
    <property type="evidence" value="ECO:0007669"/>
    <property type="project" value="UniProtKB-EC"/>
</dbReference>
<feature type="binding site" evidence="4">
    <location>
        <begin position="130"/>
        <end position="138"/>
    </location>
    <ligand>
        <name>ATP</name>
        <dbReference type="ChEBI" id="CHEBI:30616"/>
    </ligand>
</feature>
<sequence length="184" mass="21515">MKKELRKEIINKRNLLSQEEVRKLSEKVTANIFELIDMSKIESIMLYHPIQNEVSTEILMKYCFENNINVILPKVIKDVREIIPCKIETIKSLRLGEYNIMEPFEYEIADKKEIDVIIVPGVAFSRKGYRLGYGAGYYDKFLSDYKGLKVGLCYTLQLVEDVFEEEHDVKMDYIVCDSEIIAIK</sequence>
<dbReference type="OrthoDB" id="9801938at2"/>
<dbReference type="GO" id="GO:0005524">
    <property type="term" value="F:ATP binding"/>
    <property type="evidence" value="ECO:0007669"/>
    <property type="project" value="UniProtKB-KW"/>
</dbReference>
<comment type="similarity">
    <text evidence="1 5">Belongs to the 5-formyltetrahydrofolate cyclo-ligase family.</text>
</comment>
<evidence type="ECO:0000313" key="7">
    <source>
        <dbReference type="Proteomes" id="UP000052015"/>
    </source>
</evidence>
<dbReference type="InterPro" id="IPR024185">
    <property type="entry name" value="FTHF_cligase-like_sf"/>
</dbReference>
<comment type="caution">
    <text evidence="6">The sequence shown here is derived from an EMBL/GenBank/DDBJ whole genome shotgun (WGS) entry which is preliminary data.</text>
</comment>
<dbReference type="GO" id="GO:0046872">
    <property type="term" value="F:metal ion binding"/>
    <property type="evidence" value="ECO:0007669"/>
    <property type="project" value="UniProtKB-KW"/>
</dbReference>
<keyword evidence="7" id="KW-1185">Reference proteome</keyword>
<dbReference type="GO" id="GO:0009396">
    <property type="term" value="P:folic acid-containing compound biosynthetic process"/>
    <property type="evidence" value="ECO:0007669"/>
    <property type="project" value="TreeGrafter"/>
</dbReference>
<protein>
    <recommendedName>
        <fullName evidence="5">5-formyltetrahydrofolate cyclo-ligase</fullName>
        <ecNumber evidence="5">6.3.3.2</ecNumber>
    </recommendedName>
</protein>
<dbReference type="Proteomes" id="UP000052015">
    <property type="component" value="Unassembled WGS sequence"/>
</dbReference>
<dbReference type="PATRIC" id="fig|908809.3.peg.286"/>
<evidence type="ECO:0000256" key="1">
    <source>
        <dbReference type="ARBA" id="ARBA00010638"/>
    </source>
</evidence>
<dbReference type="SUPFAM" id="SSF100950">
    <property type="entry name" value="NagB/RpiA/CoA transferase-like"/>
    <property type="match status" value="1"/>
</dbReference>
<dbReference type="EMBL" id="LKHP01000001">
    <property type="protein sequence ID" value="KRQ88118.1"/>
    <property type="molecule type" value="Genomic_DNA"/>
</dbReference>
<dbReference type="GO" id="GO:0035999">
    <property type="term" value="P:tetrahydrofolate interconversion"/>
    <property type="evidence" value="ECO:0007669"/>
    <property type="project" value="TreeGrafter"/>
</dbReference>
<keyword evidence="2 4" id="KW-0547">Nucleotide-binding</keyword>
<organism evidence="6 7">
    <name type="scientific">Caloramator mitchellensis</name>
    <dbReference type="NCBI Taxonomy" id="908809"/>
    <lineage>
        <taxon>Bacteria</taxon>
        <taxon>Bacillati</taxon>
        <taxon>Bacillota</taxon>
        <taxon>Clostridia</taxon>
        <taxon>Eubacteriales</taxon>
        <taxon>Clostridiaceae</taxon>
        <taxon>Caloramator</taxon>
    </lineage>
</organism>